<protein>
    <recommendedName>
        <fullName evidence="3">RRM domain-containing protein</fullName>
    </recommendedName>
</protein>
<feature type="compositionally biased region" description="Polar residues" evidence="1">
    <location>
        <begin position="160"/>
        <end position="172"/>
    </location>
</feature>
<organism evidence="2">
    <name type="scientific">Rhizochromulina marina</name>
    <dbReference type="NCBI Taxonomy" id="1034831"/>
    <lineage>
        <taxon>Eukaryota</taxon>
        <taxon>Sar</taxon>
        <taxon>Stramenopiles</taxon>
        <taxon>Ochrophyta</taxon>
        <taxon>Dictyochophyceae</taxon>
        <taxon>Rhizochromulinales</taxon>
        <taxon>Rhizochromulina</taxon>
    </lineage>
</organism>
<feature type="compositionally biased region" description="Basic and acidic residues" evidence="1">
    <location>
        <begin position="180"/>
        <end position="191"/>
    </location>
</feature>
<proteinExistence type="predicted"/>
<reference evidence="2" key="1">
    <citation type="submission" date="2021-01" db="EMBL/GenBank/DDBJ databases">
        <authorList>
            <person name="Corre E."/>
            <person name="Pelletier E."/>
            <person name="Niang G."/>
            <person name="Scheremetjew M."/>
            <person name="Finn R."/>
            <person name="Kale V."/>
            <person name="Holt S."/>
            <person name="Cochrane G."/>
            <person name="Meng A."/>
            <person name="Brown T."/>
            <person name="Cohen L."/>
        </authorList>
    </citation>
    <scope>NUCLEOTIDE SEQUENCE</scope>
    <source>
        <strain evidence="2">CCMP1243</strain>
    </source>
</reference>
<name>A0A7S2WCR6_9STRA</name>
<feature type="region of interest" description="Disordered" evidence="1">
    <location>
        <begin position="108"/>
        <end position="194"/>
    </location>
</feature>
<dbReference type="InterPro" id="IPR012677">
    <property type="entry name" value="Nucleotide-bd_a/b_plait_sf"/>
</dbReference>
<gene>
    <name evidence="2" type="ORF">RMAR1173_LOCUS7848</name>
</gene>
<feature type="compositionally biased region" description="Basic and acidic residues" evidence="1">
    <location>
        <begin position="117"/>
        <end position="131"/>
    </location>
</feature>
<evidence type="ECO:0000313" key="2">
    <source>
        <dbReference type="EMBL" id="CAD9680273.1"/>
    </source>
</evidence>
<evidence type="ECO:0000256" key="1">
    <source>
        <dbReference type="SAM" id="MobiDB-lite"/>
    </source>
</evidence>
<dbReference type="InterPro" id="IPR035979">
    <property type="entry name" value="RBD_domain_sf"/>
</dbReference>
<sequence length="429" mass="46430">MESGRSLALGSGEDHECLALRLPPPLIRRLERFAHDAQEAPEISFIEGTDQDGHTVYLLRVAGEATEFTCRQEMGPNLVEIYHLCQGEAAVPALEQVGFVKSKLLPRQQVTTSTRDNFSRITRDATQDMRSRRSVAIDSAAEPPEPAARPPPHRRSSPAQTQTWRLEASSHSPPAKRKRVEVDKRASEKAAKSAHQVISKASVRTAARDCVVVGGLPWESTRDQVHSFFGNLGVEVGEMYLFPAEPATWQSTGPRATALIELSDASSPTKALACHGREFSVDAAARPESSSHQSRGLGRASVQVAAYSAASSPARLLGLDAGTAAVARLRSNDLIAALGVPWPRERSARSSLAAVAKLFTQEHRRLIYNLLCDACCKNPKRGHDLRQAEETLSRFSSALVILASGPSSPQDRTDLATARRLVATALSAT</sequence>
<dbReference type="SUPFAM" id="SSF54928">
    <property type="entry name" value="RNA-binding domain, RBD"/>
    <property type="match status" value="1"/>
</dbReference>
<evidence type="ECO:0008006" key="3">
    <source>
        <dbReference type="Google" id="ProtNLM"/>
    </source>
</evidence>
<dbReference type="EMBL" id="HBHJ01012021">
    <property type="protein sequence ID" value="CAD9680273.1"/>
    <property type="molecule type" value="Transcribed_RNA"/>
</dbReference>
<accession>A0A7S2WCR6</accession>
<dbReference type="GO" id="GO:0003676">
    <property type="term" value="F:nucleic acid binding"/>
    <property type="evidence" value="ECO:0007669"/>
    <property type="project" value="InterPro"/>
</dbReference>
<dbReference type="Gene3D" id="3.30.70.330">
    <property type="match status" value="1"/>
</dbReference>
<dbReference type="AlphaFoldDB" id="A0A7S2WCR6"/>